<comment type="caution">
    <text evidence="1">The sequence shown here is derived from an EMBL/GenBank/DDBJ whole genome shotgun (WGS) entry which is preliminary data.</text>
</comment>
<sequence length="86" mass="9703">MFTQVPALNKSYIIFFYYTGAEVRPRRSVAAGKEGATMITTSGTHAGNRLIENGLFEYLRGFSAVSEDFRSRMRISRYPPEMKGSL</sequence>
<reference evidence="1" key="1">
    <citation type="journal article" date="2024" name="Gigascience">
        <title>Chromosome-level genome of the poultry shaft louse Menopon gallinae provides insight into the host-switching and adaptive evolution of parasitic lice.</title>
        <authorList>
            <person name="Xu Y."/>
            <person name="Ma L."/>
            <person name="Liu S."/>
            <person name="Liang Y."/>
            <person name="Liu Q."/>
            <person name="He Z."/>
            <person name="Tian L."/>
            <person name="Duan Y."/>
            <person name="Cai W."/>
            <person name="Li H."/>
            <person name="Song F."/>
        </authorList>
    </citation>
    <scope>NUCLEOTIDE SEQUENCE</scope>
    <source>
        <strain evidence="1">Cailab_2023a</strain>
    </source>
</reference>
<gene>
    <name evidence="1" type="ORF">PYX00_001641</name>
</gene>
<accession>A0AAW2IE64</accession>
<organism evidence="1">
    <name type="scientific">Menopon gallinae</name>
    <name type="common">poultry shaft louse</name>
    <dbReference type="NCBI Taxonomy" id="328185"/>
    <lineage>
        <taxon>Eukaryota</taxon>
        <taxon>Metazoa</taxon>
        <taxon>Ecdysozoa</taxon>
        <taxon>Arthropoda</taxon>
        <taxon>Hexapoda</taxon>
        <taxon>Insecta</taxon>
        <taxon>Pterygota</taxon>
        <taxon>Neoptera</taxon>
        <taxon>Paraneoptera</taxon>
        <taxon>Psocodea</taxon>
        <taxon>Troctomorpha</taxon>
        <taxon>Phthiraptera</taxon>
        <taxon>Amblycera</taxon>
        <taxon>Menoponidae</taxon>
        <taxon>Menopon</taxon>
    </lineage>
</organism>
<dbReference type="EMBL" id="JARGDH010000001">
    <property type="protein sequence ID" value="KAL0280307.1"/>
    <property type="molecule type" value="Genomic_DNA"/>
</dbReference>
<dbReference type="AlphaFoldDB" id="A0AAW2IE64"/>
<evidence type="ECO:0000313" key="1">
    <source>
        <dbReference type="EMBL" id="KAL0280307.1"/>
    </source>
</evidence>
<protein>
    <submittedName>
        <fullName evidence="1">Uncharacterized protein</fullName>
    </submittedName>
</protein>
<proteinExistence type="predicted"/>
<name>A0AAW2IE64_9NEOP</name>